<comment type="similarity">
    <text evidence="2">Belongs to the ATPase A chain family.</text>
</comment>
<gene>
    <name evidence="13" type="primary">ATP6</name>
</gene>
<geneLocation type="mitochondrion" evidence="13"/>
<dbReference type="InterPro" id="IPR000568">
    <property type="entry name" value="ATP_synth_F0_asu"/>
</dbReference>
<keyword evidence="10" id="KW-0066">ATP synthesis</keyword>
<organism evidence="13">
    <name type="scientific">Mileewa sharpa</name>
    <dbReference type="NCBI Taxonomy" id="2984023"/>
    <lineage>
        <taxon>Eukaryota</taxon>
        <taxon>Metazoa</taxon>
        <taxon>Ecdysozoa</taxon>
        <taxon>Arthropoda</taxon>
        <taxon>Hexapoda</taxon>
        <taxon>Insecta</taxon>
        <taxon>Pterygota</taxon>
        <taxon>Neoptera</taxon>
        <taxon>Paraneoptera</taxon>
        <taxon>Hemiptera</taxon>
        <taxon>Auchenorrhyncha</taxon>
        <taxon>Membracoidea</taxon>
        <taxon>Cicadellidae</taxon>
        <taxon>Cicadellinae</taxon>
        <taxon>Mileewini</taxon>
        <taxon>Mileewa</taxon>
    </lineage>
</organism>
<dbReference type="GO" id="GO:0046933">
    <property type="term" value="F:proton-transporting ATP synthase activity, rotational mechanism"/>
    <property type="evidence" value="ECO:0007669"/>
    <property type="project" value="TreeGrafter"/>
</dbReference>
<evidence type="ECO:0000256" key="8">
    <source>
        <dbReference type="ARBA" id="ARBA00023065"/>
    </source>
</evidence>
<keyword evidence="6" id="KW-0375">Hydrogen ion transport</keyword>
<dbReference type="AlphaFoldDB" id="A0A977TM20"/>
<feature type="transmembrane region" description="Helical" evidence="12">
    <location>
        <begin position="20"/>
        <end position="45"/>
    </location>
</feature>
<feature type="transmembrane region" description="Helical" evidence="12">
    <location>
        <begin position="122"/>
        <end position="141"/>
    </location>
</feature>
<evidence type="ECO:0000256" key="7">
    <source>
        <dbReference type="ARBA" id="ARBA00022989"/>
    </source>
</evidence>
<proteinExistence type="inferred from homology"/>
<name>A0A977TM20_9HEMI</name>
<keyword evidence="8" id="KW-0406">Ion transport</keyword>
<feature type="transmembrane region" description="Helical" evidence="12">
    <location>
        <begin position="95"/>
        <end position="115"/>
    </location>
</feature>
<dbReference type="Gene3D" id="1.20.120.220">
    <property type="entry name" value="ATP synthase, F0 complex, subunit A"/>
    <property type="match status" value="1"/>
</dbReference>
<dbReference type="SUPFAM" id="SSF81336">
    <property type="entry name" value="F1F0 ATP synthase subunit A"/>
    <property type="match status" value="1"/>
</dbReference>
<dbReference type="RefSeq" id="YP_010531298.1">
    <property type="nucleotide sequence ID" value="NC_067807.1"/>
</dbReference>
<keyword evidence="3" id="KW-0813">Transport</keyword>
<reference evidence="13" key="1">
    <citation type="submission" date="2022-05" db="EMBL/GenBank/DDBJ databases">
        <title>Characterization and Phylogenetic Implications of Newly Sequenced Mitogenomes of Five Processina and Mileewa Species from China (Hemiptera: Cicadellidae: Mileewinae).</title>
        <authorList>
            <person name="He H."/>
            <person name="Yang M."/>
        </authorList>
    </citation>
    <scope>NUCLEOTIDE SEQUENCE</scope>
</reference>
<dbReference type="PANTHER" id="PTHR11410">
    <property type="entry name" value="ATP SYNTHASE SUBUNIT A"/>
    <property type="match status" value="1"/>
</dbReference>
<keyword evidence="4" id="KW-0138">CF(0)</keyword>
<evidence type="ECO:0000256" key="5">
    <source>
        <dbReference type="ARBA" id="ARBA00022692"/>
    </source>
</evidence>
<dbReference type="GeneID" id="76336947"/>
<dbReference type="Pfam" id="PF00119">
    <property type="entry name" value="ATP-synt_A"/>
    <property type="match status" value="1"/>
</dbReference>
<dbReference type="EMBL" id="ON464173">
    <property type="protein sequence ID" value="UXX17557.1"/>
    <property type="molecule type" value="Genomic_DNA"/>
</dbReference>
<dbReference type="CDD" id="cd00310">
    <property type="entry name" value="ATP-synt_Fo_a_6"/>
    <property type="match status" value="1"/>
</dbReference>
<evidence type="ECO:0000256" key="2">
    <source>
        <dbReference type="ARBA" id="ARBA00006810"/>
    </source>
</evidence>
<dbReference type="GO" id="GO:0005743">
    <property type="term" value="C:mitochondrial inner membrane"/>
    <property type="evidence" value="ECO:0007669"/>
    <property type="project" value="UniProtKB-SubCell"/>
</dbReference>
<dbReference type="InterPro" id="IPR045083">
    <property type="entry name" value="ATP_synth_F0_asu_bact/mt"/>
</dbReference>
<keyword evidence="13" id="KW-0496">Mitochondrion</keyword>
<keyword evidence="7 12" id="KW-1133">Transmembrane helix</keyword>
<evidence type="ECO:0000256" key="6">
    <source>
        <dbReference type="ARBA" id="ARBA00022781"/>
    </source>
</evidence>
<evidence type="ECO:0000256" key="4">
    <source>
        <dbReference type="ARBA" id="ARBA00022547"/>
    </source>
</evidence>
<dbReference type="CTD" id="4508"/>
<evidence type="ECO:0000256" key="11">
    <source>
        <dbReference type="RuleBase" id="RU004450"/>
    </source>
</evidence>
<dbReference type="GO" id="GO:0045259">
    <property type="term" value="C:proton-transporting ATP synthase complex"/>
    <property type="evidence" value="ECO:0007669"/>
    <property type="project" value="UniProtKB-KW"/>
</dbReference>
<evidence type="ECO:0000313" key="13">
    <source>
        <dbReference type="EMBL" id="UXX17557.1"/>
    </source>
</evidence>
<dbReference type="InterPro" id="IPR035908">
    <property type="entry name" value="F0_ATP_A_sf"/>
</dbReference>
<dbReference type="PANTHER" id="PTHR11410:SF0">
    <property type="entry name" value="ATP SYNTHASE SUBUNIT A"/>
    <property type="match status" value="1"/>
</dbReference>
<evidence type="ECO:0000256" key="9">
    <source>
        <dbReference type="ARBA" id="ARBA00023136"/>
    </source>
</evidence>
<comment type="subcellular location">
    <subcellularLocation>
        <location evidence="1">Membrane</location>
        <topology evidence="1">Multi-pass membrane protein</topology>
    </subcellularLocation>
    <subcellularLocation>
        <location evidence="11">Mitochondrion inner membrane</location>
        <topology evidence="11">Multi-pass membrane protein</topology>
    </subcellularLocation>
</comment>
<evidence type="ECO:0000256" key="1">
    <source>
        <dbReference type="ARBA" id="ARBA00004141"/>
    </source>
</evidence>
<dbReference type="InterPro" id="IPR023011">
    <property type="entry name" value="ATP_synth_F0_asu_AS"/>
</dbReference>
<dbReference type="NCBIfam" id="TIGR01131">
    <property type="entry name" value="ATP_synt_6_or_A"/>
    <property type="match status" value="1"/>
</dbReference>
<protein>
    <recommendedName>
        <fullName evidence="11">ATP synthase subunit a</fullName>
    </recommendedName>
</protein>
<dbReference type="PRINTS" id="PR00123">
    <property type="entry name" value="ATPASEA"/>
</dbReference>
<dbReference type="PROSITE" id="PS00449">
    <property type="entry name" value="ATPASE_A"/>
    <property type="match status" value="1"/>
</dbReference>
<keyword evidence="9 12" id="KW-0472">Membrane</keyword>
<evidence type="ECO:0000256" key="3">
    <source>
        <dbReference type="ARBA" id="ARBA00022448"/>
    </source>
</evidence>
<keyword evidence="5 12" id="KW-0812">Transmembrane</keyword>
<sequence length="217" mass="25058">MMTNLFSVFDPCTGNLSLNWISTMIFMIMIPYNFWILPNKIMLIYNKMMINLFDEMKLTMNHKGTSILMLSMFFFILFNNSMGLVPYIFTSTSHLTFSLSMALPMWLSFFIYGWAKKTNTMFCHLVPSSTPFMLMPFMVLIETVSNLIRPGSLSVRLTANMITGHLLMSLLGGTSFSVFFMIIIMIMLMTLMIFELAVSFIQSYVFMTLTTLYSNEI</sequence>
<evidence type="ECO:0000256" key="12">
    <source>
        <dbReference type="SAM" id="Phobius"/>
    </source>
</evidence>
<evidence type="ECO:0000256" key="10">
    <source>
        <dbReference type="ARBA" id="ARBA00023310"/>
    </source>
</evidence>
<accession>A0A977TM20</accession>
<feature type="transmembrane region" description="Helical" evidence="12">
    <location>
        <begin position="66"/>
        <end position="89"/>
    </location>
</feature>